<reference evidence="3" key="1">
    <citation type="submission" date="2021-06" db="EMBL/GenBank/DDBJ databases">
        <title>New haloarchaea isolates fom saline soil.</title>
        <authorList>
            <person name="Duran-Viseras A."/>
            <person name="Sanchez-Porro C.S."/>
            <person name="Ventosa A."/>
        </authorList>
    </citation>
    <scope>NUCLEOTIDE SEQUENCE</scope>
    <source>
        <strain evidence="3">JCM 18369</strain>
    </source>
</reference>
<dbReference type="EMBL" id="JAHQXE010000006">
    <property type="protein sequence ID" value="MBV0903526.1"/>
    <property type="molecule type" value="Genomic_DNA"/>
</dbReference>
<dbReference type="InterPro" id="IPR036291">
    <property type="entry name" value="NAD(P)-bd_dom_sf"/>
</dbReference>
<evidence type="ECO:0000256" key="1">
    <source>
        <dbReference type="SAM" id="MobiDB-lite"/>
    </source>
</evidence>
<feature type="region of interest" description="Disordered" evidence="1">
    <location>
        <begin position="287"/>
        <end position="311"/>
    </location>
</feature>
<dbReference type="Gene3D" id="3.30.360.10">
    <property type="entry name" value="Dihydrodipicolinate Reductase, domain 2"/>
    <property type="match status" value="1"/>
</dbReference>
<dbReference type="PROSITE" id="PS51257">
    <property type="entry name" value="PROKAR_LIPOPROTEIN"/>
    <property type="match status" value="1"/>
</dbReference>
<dbReference type="Gene3D" id="3.40.50.720">
    <property type="entry name" value="NAD(P)-binding Rossmann-like Domain"/>
    <property type="match status" value="1"/>
</dbReference>
<evidence type="ECO:0000313" key="4">
    <source>
        <dbReference type="Proteomes" id="UP001166304"/>
    </source>
</evidence>
<proteinExistence type="predicted"/>
<comment type="caution">
    <text evidence="3">The sequence shown here is derived from an EMBL/GenBank/DDBJ whole genome shotgun (WGS) entry which is preliminary data.</text>
</comment>
<dbReference type="InterPro" id="IPR005097">
    <property type="entry name" value="Sacchrp_dh_NADP-bd"/>
</dbReference>
<gene>
    <name evidence="3" type="ORF">KTS37_17220</name>
</gene>
<accession>A0AA41G4N2</accession>
<dbReference type="Pfam" id="PF03435">
    <property type="entry name" value="Sacchrp_dh_NADP"/>
    <property type="match status" value="1"/>
</dbReference>
<keyword evidence="4" id="KW-1185">Reference proteome</keyword>
<dbReference type="Proteomes" id="UP001166304">
    <property type="component" value="Unassembled WGS sequence"/>
</dbReference>
<organism evidence="3 4">
    <name type="scientific">Haloarcula salina</name>
    <dbReference type="NCBI Taxonomy" id="1429914"/>
    <lineage>
        <taxon>Archaea</taxon>
        <taxon>Methanobacteriati</taxon>
        <taxon>Methanobacteriota</taxon>
        <taxon>Stenosarchaea group</taxon>
        <taxon>Halobacteria</taxon>
        <taxon>Halobacteriales</taxon>
        <taxon>Haloarculaceae</taxon>
        <taxon>Haloarcula</taxon>
    </lineage>
</organism>
<sequence>MTDKTVVLGGSGAMTSGCVYDLHKTSDFDEIVVADADEDNARRLIETLDDDRFRFESVDATDADDIAGVLEGADYVVNGLPYQFEENVLDAMAQVGDLTGVDLNAFDFDDVLSRSEEFAEAGNSLWFANGGLVSTIALGMAGCETLDDVEDVNFYWGMWRLLTQTTPGLTDTVTYEHDPNVDERAKWVDGEVVDDLPAFSEERIFEFPDPIGEESTYVISHPEPITFPEAPVAQEKDVDTIITRGAWHDEWKEYERTLHASGAFETEGVDVDGTTVDPVEVMQNQVKAEGQARESEWQPPEELSPETEWTPQTILSAEVTGSVDGHEDETVLHFEQPFPFFDGKEITLMREYGCYVGVPLSVTLQLMADGAVDEDGIFITETSGLDADRYFEEMEARGFTLIEERTPDTEATAPTQD</sequence>
<name>A0AA41G4N2_9EURY</name>
<protein>
    <submittedName>
        <fullName evidence="3">Saccharopine dehydrogenase NADP-binding domain-containing protein</fullName>
    </submittedName>
</protein>
<evidence type="ECO:0000313" key="3">
    <source>
        <dbReference type="EMBL" id="MBV0903526.1"/>
    </source>
</evidence>
<dbReference type="AlphaFoldDB" id="A0AA41G4N2"/>
<dbReference type="SUPFAM" id="SSF51735">
    <property type="entry name" value="NAD(P)-binding Rossmann-fold domains"/>
    <property type="match status" value="1"/>
</dbReference>
<evidence type="ECO:0000259" key="2">
    <source>
        <dbReference type="Pfam" id="PF03435"/>
    </source>
</evidence>
<feature type="domain" description="Saccharopine dehydrogenase NADP binding" evidence="2">
    <location>
        <begin position="6"/>
        <end position="96"/>
    </location>
</feature>
<dbReference type="PANTHER" id="PTHR43796:SF2">
    <property type="entry name" value="CARBOXYNORSPERMIDINE SYNTHASE"/>
    <property type="match status" value="1"/>
</dbReference>
<dbReference type="RefSeq" id="WP_162414583.1">
    <property type="nucleotide sequence ID" value="NZ_JAHQXE010000006.1"/>
</dbReference>
<dbReference type="PANTHER" id="PTHR43796">
    <property type="entry name" value="CARBOXYNORSPERMIDINE SYNTHASE"/>
    <property type="match status" value="1"/>
</dbReference>